<reference evidence="7 8" key="1">
    <citation type="submission" date="2021-01" db="EMBL/GenBank/DDBJ databases">
        <title>Whole genome shotgun sequence of Actinoplanes couchii NBRC 106145.</title>
        <authorList>
            <person name="Komaki H."/>
            <person name="Tamura T."/>
        </authorList>
    </citation>
    <scope>NUCLEOTIDE SEQUENCE [LARGE SCALE GENOMIC DNA]</scope>
    <source>
        <strain evidence="7 8">NBRC 106145</strain>
    </source>
</reference>
<dbReference type="RefSeq" id="WP_203793639.1">
    <property type="nucleotide sequence ID" value="NZ_BAAAQE010000076.1"/>
</dbReference>
<evidence type="ECO:0000259" key="6">
    <source>
        <dbReference type="Pfam" id="PF00294"/>
    </source>
</evidence>
<dbReference type="InterPro" id="IPR050306">
    <property type="entry name" value="PfkB_Carbo_kinase"/>
</dbReference>
<evidence type="ECO:0000256" key="1">
    <source>
        <dbReference type="ARBA" id="ARBA00010688"/>
    </source>
</evidence>
<proteinExistence type="inferred from homology"/>
<dbReference type="InterPro" id="IPR029056">
    <property type="entry name" value="Ribokinase-like"/>
</dbReference>
<dbReference type="InterPro" id="IPR002139">
    <property type="entry name" value="Ribo/fructo_kinase"/>
</dbReference>
<dbReference type="SUPFAM" id="SSF53613">
    <property type="entry name" value="Ribokinase-like"/>
    <property type="match status" value="1"/>
</dbReference>
<dbReference type="CDD" id="cd01167">
    <property type="entry name" value="bac_FRK"/>
    <property type="match status" value="1"/>
</dbReference>
<keyword evidence="4" id="KW-0418">Kinase</keyword>
<dbReference type="PANTHER" id="PTHR43085:SF1">
    <property type="entry name" value="PSEUDOURIDINE KINASE-RELATED"/>
    <property type="match status" value="1"/>
</dbReference>
<keyword evidence="3" id="KW-0547">Nucleotide-binding</keyword>
<dbReference type="Gene3D" id="3.40.1190.20">
    <property type="match status" value="1"/>
</dbReference>
<keyword evidence="2" id="KW-0808">Transferase</keyword>
<evidence type="ECO:0000256" key="2">
    <source>
        <dbReference type="ARBA" id="ARBA00022679"/>
    </source>
</evidence>
<name>A0ABQ3X2I8_9ACTN</name>
<sequence>MGYAMVMGEALIDLLEADVDGGQVYRQAIGGAPLNVAVGVARLGGDARWTGTLSKDVLGERMAAFLRDAGVDDQGVRRVQVPTTLAITTFEGAEPTFTFYGEPPSYALLTPADLDLGAIAGAAVLYTGSICLLREPFVSAARAAWAVDGPLRVFDPNVRPTLLPDGAAVDALRTLSESFFATADLVKLSSADAVVLYGSEDPAVAAARILDLGARAVVVTLGARGAHVAVPSGSTTVPAPVVNAIDATGAGDSVMAALISRLLTGGRPADLPAWADDVRFALSVAGLVCERQGGATAMPTPAELATRWPAR</sequence>
<dbReference type="PANTHER" id="PTHR43085">
    <property type="entry name" value="HEXOKINASE FAMILY MEMBER"/>
    <property type="match status" value="1"/>
</dbReference>
<comment type="caution">
    <text evidence="7">The sequence shown here is derived from an EMBL/GenBank/DDBJ whole genome shotgun (WGS) entry which is preliminary data.</text>
</comment>
<evidence type="ECO:0000256" key="3">
    <source>
        <dbReference type="ARBA" id="ARBA00022741"/>
    </source>
</evidence>
<accession>A0ABQ3X2I8</accession>
<dbReference type="EMBL" id="BOMG01000023">
    <property type="protein sequence ID" value="GID52691.1"/>
    <property type="molecule type" value="Genomic_DNA"/>
</dbReference>
<dbReference type="Pfam" id="PF00294">
    <property type="entry name" value="PfkB"/>
    <property type="match status" value="1"/>
</dbReference>
<keyword evidence="5" id="KW-0067">ATP-binding</keyword>
<evidence type="ECO:0000313" key="8">
    <source>
        <dbReference type="Proteomes" id="UP000612282"/>
    </source>
</evidence>
<dbReference type="InterPro" id="IPR011611">
    <property type="entry name" value="PfkB_dom"/>
</dbReference>
<comment type="similarity">
    <text evidence="1">Belongs to the carbohydrate kinase PfkB family.</text>
</comment>
<organism evidence="7 8">
    <name type="scientific">Actinoplanes couchii</name>
    <dbReference type="NCBI Taxonomy" id="403638"/>
    <lineage>
        <taxon>Bacteria</taxon>
        <taxon>Bacillati</taxon>
        <taxon>Actinomycetota</taxon>
        <taxon>Actinomycetes</taxon>
        <taxon>Micromonosporales</taxon>
        <taxon>Micromonosporaceae</taxon>
        <taxon>Actinoplanes</taxon>
    </lineage>
</organism>
<gene>
    <name evidence="7" type="primary">scrK</name>
    <name evidence="7" type="ORF">Aco03nite_010950</name>
</gene>
<dbReference type="Proteomes" id="UP000612282">
    <property type="component" value="Unassembled WGS sequence"/>
</dbReference>
<evidence type="ECO:0000313" key="7">
    <source>
        <dbReference type="EMBL" id="GID52691.1"/>
    </source>
</evidence>
<dbReference type="PRINTS" id="PR00990">
    <property type="entry name" value="RIBOKINASE"/>
</dbReference>
<protein>
    <submittedName>
        <fullName evidence="7">Fructokinase</fullName>
    </submittedName>
</protein>
<feature type="domain" description="Carbohydrate kinase PfkB" evidence="6">
    <location>
        <begin position="3"/>
        <end position="300"/>
    </location>
</feature>
<evidence type="ECO:0000256" key="5">
    <source>
        <dbReference type="ARBA" id="ARBA00022840"/>
    </source>
</evidence>
<keyword evidence="8" id="KW-1185">Reference proteome</keyword>
<evidence type="ECO:0000256" key="4">
    <source>
        <dbReference type="ARBA" id="ARBA00022777"/>
    </source>
</evidence>